<dbReference type="InterPro" id="IPR020568">
    <property type="entry name" value="Ribosomal_Su5_D2-typ_SF"/>
</dbReference>
<keyword evidence="6" id="KW-0808">Transferase</keyword>
<reference evidence="6 7" key="1">
    <citation type="submission" date="2020-07" db="EMBL/GenBank/DDBJ databases">
        <title>Genomic Encyclopedia of Archaeal and Bacterial Type Strains, Phase II (KMG-II): from individual species to whole genera.</title>
        <authorList>
            <person name="Goeker M."/>
        </authorList>
    </citation>
    <scope>NUCLEOTIDE SEQUENCE [LARGE SCALE GENOMIC DNA]</scope>
    <source>
        <strain evidence="6 7">DSM 21226</strain>
    </source>
</reference>
<dbReference type="SUPFAM" id="SSF55060">
    <property type="entry name" value="GHMP Kinase, C-terminal domain"/>
    <property type="match status" value="1"/>
</dbReference>
<keyword evidence="1" id="KW-0547">Nucleotide-binding</keyword>
<dbReference type="GO" id="GO:0005524">
    <property type="term" value="F:ATP binding"/>
    <property type="evidence" value="ECO:0007669"/>
    <property type="project" value="UniProtKB-KW"/>
</dbReference>
<feature type="domain" description="GHMP kinase C-terminal" evidence="5">
    <location>
        <begin position="235"/>
        <end position="308"/>
    </location>
</feature>
<dbReference type="EMBL" id="JACCFH010000001">
    <property type="protein sequence ID" value="NYG33382.1"/>
    <property type="molecule type" value="Genomic_DNA"/>
</dbReference>
<dbReference type="Pfam" id="PF00288">
    <property type="entry name" value="GHMP_kinases_N"/>
    <property type="match status" value="1"/>
</dbReference>
<keyword evidence="3" id="KW-0067">ATP-binding</keyword>
<dbReference type="InterPro" id="IPR013750">
    <property type="entry name" value="GHMP_kinase_C_dom"/>
</dbReference>
<dbReference type="InterPro" id="IPR006204">
    <property type="entry name" value="GHMP_kinase_N_dom"/>
</dbReference>
<evidence type="ECO:0000256" key="1">
    <source>
        <dbReference type="ARBA" id="ARBA00022741"/>
    </source>
</evidence>
<gene>
    <name evidence="6" type="ORF">BDD16_002368</name>
</gene>
<dbReference type="RefSeq" id="WP_179634151.1">
    <property type="nucleotide sequence ID" value="NZ_JACCFH010000001.1"/>
</dbReference>
<evidence type="ECO:0000313" key="6">
    <source>
        <dbReference type="EMBL" id="NYG33382.1"/>
    </source>
</evidence>
<dbReference type="InterPro" id="IPR014606">
    <property type="entry name" value="Heptose_7-P_kinase"/>
</dbReference>
<sequence length="332" mass="37040">MVITRTPFRISFFGGGTDYPAWFSEHEGKVLSTTIDKYCYITCRHLPPFFEYKHRIVYSAIENVRHWDEIKHPAVRAVLGWTNCSKGLEIHHDGDLPARSGLGSSSSFTVGLLHALAALKGRYVSKKQLASNAIHIEQDVIGENVGSQDQIAAAYGGFNRIEFNRNGSFEVSPVIVRPQRTRELQSHLMLCFTGFSRIASDIARSQIDNLHQREQELHRIGAMVDEAVQILHSKTRRIEEFGELLHQSWMNKKALSDRVSTPEIDQIYQTALDAGATGGKILGAGGGGFLLLFVRPALQPRVREALSQLIHVPFGFDDSGSRVVLYQPNGLC</sequence>
<dbReference type="Proteomes" id="UP000518288">
    <property type="component" value="Unassembled WGS sequence"/>
</dbReference>
<dbReference type="GO" id="GO:0004335">
    <property type="term" value="F:galactokinase activity"/>
    <property type="evidence" value="ECO:0007669"/>
    <property type="project" value="TreeGrafter"/>
</dbReference>
<evidence type="ECO:0000259" key="4">
    <source>
        <dbReference type="Pfam" id="PF00288"/>
    </source>
</evidence>
<comment type="caution">
    <text evidence="6">The sequence shown here is derived from an EMBL/GenBank/DDBJ whole genome shotgun (WGS) entry which is preliminary data.</text>
</comment>
<dbReference type="EC" id="2.7.1.168" evidence="6"/>
<evidence type="ECO:0000256" key="3">
    <source>
        <dbReference type="ARBA" id="ARBA00022840"/>
    </source>
</evidence>
<keyword evidence="7" id="KW-1185">Reference proteome</keyword>
<keyword evidence="2 6" id="KW-0418">Kinase</keyword>
<dbReference type="PANTHER" id="PTHR10457">
    <property type="entry name" value="MEVALONATE KINASE/GALACTOKINASE"/>
    <property type="match status" value="1"/>
</dbReference>
<dbReference type="InterPro" id="IPR001174">
    <property type="entry name" value="HddA/FKP"/>
</dbReference>
<proteinExistence type="predicted"/>
<dbReference type="PRINTS" id="PR00960">
    <property type="entry name" value="LMBPPROTEIN"/>
</dbReference>
<dbReference type="GO" id="GO:0005829">
    <property type="term" value="C:cytosol"/>
    <property type="evidence" value="ECO:0007669"/>
    <property type="project" value="TreeGrafter"/>
</dbReference>
<evidence type="ECO:0000313" key="7">
    <source>
        <dbReference type="Proteomes" id="UP000518288"/>
    </source>
</evidence>
<protein>
    <submittedName>
        <fullName evidence="6">D-glycero-alpha-D-manno-heptose-7-phosphate kinase</fullName>
        <ecNumber evidence="6">2.7.1.168</ecNumber>
    </submittedName>
</protein>
<name>A0A7Y9QXQ9_9BURK</name>
<dbReference type="SUPFAM" id="SSF54211">
    <property type="entry name" value="Ribosomal protein S5 domain 2-like"/>
    <property type="match status" value="1"/>
</dbReference>
<accession>A0A7Y9QXQ9</accession>
<dbReference type="InterPro" id="IPR036554">
    <property type="entry name" value="GHMP_kinase_C_sf"/>
</dbReference>
<evidence type="ECO:0000259" key="5">
    <source>
        <dbReference type="Pfam" id="PF08544"/>
    </source>
</evidence>
<dbReference type="GO" id="GO:0006012">
    <property type="term" value="P:galactose metabolic process"/>
    <property type="evidence" value="ECO:0007669"/>
    <property type="project" value="TreeGrafter"/>
</dbReference>
<organism evidence="6 7">
    <name type="scientific">Sphaerotilus montanus</name>
    <dbReference type="NCBI Taxonomy" id="522889"/>
    <lineage>
        <taxon>Bacteria</taxon>
        <taxon>Pseudomonadati</taxon>
        <taxon>Pseudomonadota</taxon>
        <taxon>Betaproteobacteria</taxon>
        <taxon>Burkholderiales</taxon>
        <taxon>Sphaerotilaceae</taxon>
        <taxon>Sphaerotilus</taxon>
    </lineage>
</organism>
<evidence type="ECO:0000256" key="2">
    <source>
        <dbReference type="ARBA" id="ARBA00022777"/>
    </source>
</evidence>
<dbReference type="AlphaFoldDB" id="A0A7Y9QXQ9"/>
<dbReference type="PIRSF" id="PIRSF036406">
    <property type="entry name" value="Hept_kin"/>
    <property type="match status" value="1"/>
</dbReference>
<feature type="domain" description="GHMP kinase N-terminal" evidence="4">
    <location>
        <begin position="80"/>
        <end position="157"/>
    </location>
</feature>
<dbReference type="Pfam" id="PF08544">
    <property type="entry name" value="GHMP_kinases_C"/>
    <property type="match status" value="1"/>
</dbReference>
<dbReference type="Gene3D" id="3.30.230.120">
    <property type="match status" value="1"/>
</dbReference>
<dbReference type="PANTHER" id="PTHR10457:SF29">
    <property type="entry name" value="LMBP PROTEIN"/>
    <property type="match status" value="1"/>
</dbReference>